<feature type="chain" id="PRO_5042105365" description="tRNA synthetases class I (E and Q) anti-codon binding domain-containing protein" evidence="2">
    <location>
        <begin position="27"/>
        <end position="164"/>
    </location>
</feature>
<proteinExistence type="predicted"/>
<dbReference type="InterPro" id="IPR011035">
    <property type="entry name" value="Ribosomal_bL25/Gln-tRNA_synth"/>
</dbReference>
<dbReference type="Proteomes" id="UP000834106">
    <property type="component" value="Chromosome 5"/>
</dbReference>
<accession>A0AAD1Z106</accession>
<dbReference type="PANTHER" id="PTHR32467:SF72">
    <property type="entry name" value="AP2-LIKE ETHYLENE-RESPONSIVE TRANSCRIPTION FACTOR BBM"/>
    <property type="match status" value="1"/>
</dbReference>
<dbReference type="SUPFAM" id="SSF50715">
    <property type="entry name" value="Ribosomal protein L25-like"/>
    <property type="match status" value="1"/>
</dbReference>
<dbReference type="Pfam" id="PF20974">
    <property type="entry name" value="tRNA-synt_1c_C2"/>
    <property type="match status" value="1"/>
</dbReference>
<keyword evidence="1" id="KW-0648">Protein biosynthesis</keyword>
<feature type="signal peptide" evidence="2">
    <location>
        <begin position="1"/>
        <end position="26"/>
    </location>
</feature>
<evidence type="ECO:0000313" key="5">
    <source>
        <dbReference type="Proteomes" id="UP000834106"/>
    </source>
</evidence>
<dbReference type="Gene3D" id="3.30.730.10">
    <property type="entry name" value="AP2/ERF domain"/>
    <property type="match status" value="1"/>
</dbReference>
<evidence type="ECO:0000256" key="2">
    <source>
        <dbReference type="SAM" id="SignalP"/>
    </source>
</evidence>
<dbReference type="InterPro" id="IPR049437">
    <property type="entry name" value="tRNA-synt_1c_C2"/>
</dbReference>
<evidence type="ECO:0000313" key="4">
    <source>
        <dbReference type="EMBL" id="CAI9760949.1"/>
    </source>
</evidence>
<gene>
    <name evidence="4" type="ORF">FPE_LOCUS8379</name>
</gene>
<organism evidence="4 5">
    <name type="scientific">Fraxinus pennsylvanica</name>
    <dbReference type="NCBI Taxonomy" id="56036"/>
    <lineage>
        <taxon>Eukaryota</taxon>
        <taxon>Viridiplantae</taxon>
        <taxon>Streptophyta</taxon>
        <taxon>Embryophyta</taxon>
        <taxon>Tracheophyta</taxon>
        <taxon>Spermatophyta</taxon>
        <taxon>Magnoliopsida</taxon>
        <taxon>eudicotyledons</taxon>
        <taxon>Gunneridae</taxon>
        <taxon>Pentapetalae</taxon>
        <taxon>asterids</taxon>
        <taxon>lamiids</taxon>
        <taxon>Lamiales</taxon>
        <taxon>Oleaceae</taxon>
        <taxon>Oleeae</taxon>
        <taxon>Fraxinus</taxon>
    </lineage>
</organism>
<keyword evidence="2" id="KW-0732">Signal</keyword>
<dbReference type="Gene3D" id="2.40.240.10">
    <property type="entry name" value="Ribosomal Protein L25, Chain P"/>
    <property type="match status" value="1"/>
</dbReference>
<dbReference type="PANTHER" id="PTHR32467">
    <property type="entry name" value="AP2-LIKE ETHYLENE-RESPONSIVE TRANSCRIPTION FACTOR"/>
    <property type="match status" value="1"/>
</dbReference>
<name>A0AAD1Z106_9LAMI</name>
<reference evidence="4" key="1">
    <citation type="submission" date="2023-05" db="EMBL/GenBank/DDBJ databases">
        <authorList>
            <person name="Huff M."/>
        </authorList>
    </citation>
    <scope>NUCLEOTIDE SEQUENCE</scope>
</reference>
<keyword evidence="5" id="KW-1185">Reference proteome</keyword>
<sequence length="164" mass="18522">MINLNGHSRFWNFLHLLCSDLQGVLHWVVESALGIDPLKIEVRLFDKLFIFENPAELDDWLADLNPESKLVISEAFNRRGATMTNLDSTRVPSPTRLEVLEIYFSCSASKFFLDSIIIGIQEEAAEAYDIVAIKFRGLNAVTNFEISRFDVKSIRESSTLPIGG</sequence>
<evidence type="ECO:0000256" key="1">
    <source>
        <dbReference type="ARBA" id="ARBA00022917"/>
    </source>
</evidence>
<feature type="domain" description="tRNA synthetases class I (E and Q) anti-codon binding" evidence="3">
    <location>
        <begin position="24"/>
        <end position="76"/>
    </location>
</feature>
<dbReference type="GO" id="GO:0006412">
    <property type="term" value="P:translation"/>
    <property type="evidence" value="ECO:0007669"/>
    <property type="project" value="UniProtKB-KW"/>
</dbReference>
<dbReference type="EMBL" id="OU503040">
    <property type="protein sequence ID" value="CAI9760949.1"/>
    <property type="molecule type" value="Genomic_DNA"/>
</dbReference>
<evidence type="ECO:0000259" key="3">
    <source>
        <dbReference type="Pfam" id="PF20974"/>
    </source>
</evidence>
<dbReference type="InterPro" id="IPR020056">
    <property type="entry name" value="Rbsml_bL25/Gln-tRNA_synth_N"/>
</dbReference>
<protein>
    <recommendedName>
        <fullName evidence="3">tRNA synthetases class I (E and Q) anti-codon binding domain-containing protein</fullName>
    </recommendedName>
</protein>
<dbReference type="AlphaFoldDB" id="A0AAD1Z106"/>
<dbReference type="InterPro" id="IPR036955">
    <property type="entry name" value="AP2/ERF_dom_sf"/>
</dbReference>
<dbReference type="GO" id="GO:0003700">
    <property type="term" value="F:DNA-binding transcription factor activity"/>
    <property type="evidence" value="ECO:0007669"/>
    <property type="project" value="InterPro"/>
</dbReference>